<dbReference type="InterPro" id="IPR019614">
    <property type="entry name" value="SAM-dep_methyl-trfase"/>
</dbReference>
<accession>A0A926RWV2</accession>
<keyword evidence="2 7" id="KW-0489">Methyltransferase</keyword>
<dbReference type="Gene3D" id="3.40.50.150">
    <property type="entry name" value="Vaccinia Virus protein VP39"/>
    <property type="match status" value="1"/>
</dbReference>
<evidence type="ECO:0000256" key="1">
    <source>
        <dbReference type="ARBA" id="ARBA00022552"/>
    </source>
</evidence>
<dbReference type="Pfam" id="PF10672">
    <property type="entry name" value="Methyltrans_SAM"/>
    <property type="match status" value="1"/>
</dbReference>
<dbReference type="Gene3D" id="2.30.130.10">
    <property type="entry name" value="PUA domain"/>
    <property type="match status" value="1"/>
</dbReference>
<evidence type="ECO:0000259" key="6">
    <source>
        <dbReference type="SMART" id="SM00359"/>
    </source>
</evidence>
<keyword evidence="3" id="KW-0808">Transferase</keyword>
<reference evidence="7" key="1">
    <citation type="submission" date="2020-09" db="EMBL/GenBank/DDBJ databases">
        <title>A novel bacterium of genus Bacillus, isolated from South China Sea.</title>
        <authorList>
            <person name="Huang H."/>
            <person name="Mo K."/>
            <person name="Hu Y."/>
        </authorList>
    </citation>
    <scope>NUCLEOTIDE SEQUENCE</scope>
    <source>
        <strain evidence="7">IB182487</strain>
    </source>
</reference>
<keyword evidence="4" id="KW-0949">S-adenosyl-L-methionine</keyword>
<evidence type="ECO:0000256" key="3">
    <source>
        <dbReference type="ARBA" id="ARBA00022679"/>
    </source>
</evidence>
<evidence type="ECO:0000256" key="5">
    <source>
        <dbReference type="ARBA" id="ARBA00022884"/>
    </source>
</evidence>
<dbReference type="PANTHER" id="PTHR43042:SF3">
    <property type="entry name" value="RIBOSOMAL RNA LARGE SUBUNIT METHYLTRANSFERASE YWBD-RELATED"/>
    <property type="match status" value="1"/>
</dbReference>
<keyword evidence="1" id="KW-0698">rRNA processing</keyword>
<organism evidence="7 8">
    <name type="scientific">Metabacillus arenae</name>
    <dbReference type="NCBI Taxonomy" id="2771434"/>
    <lineage>
        <taxon>Bacteria</taxon>
        <taxon>Bacillati</taxon>
        <taxon>Bacillota</taxon>
        <taxon>Bacilli</taxon>
        <taxon>Bacillales</taxon>
        <taxon>Bacillaceae</taxon>
        <taxon>Metabacillus</taxon>
    </lineage>
</organism>
<keyword evidence="5" id="KW-0694">RNA-binding</keyword>
<feature type="domain" description="PUA" evidence="6">
    <location>
        <begin position="5"/>
        <end position="90"/>
    </location>
</feature>
<dbReference type="InterPro" id="IPR036974">
    <property type="entry name" value="PUA_sf"/>
</dbReference>
<dbReference type="PROSITE" id="PS50890">
    <property type="entry name" value="PUA"/>
    <property type="match status" value="1"/>
</dbReference>
<dbReference type="Pfam" id="PF17785">
    <property type="entry name" value="PUA_3"/>
    <property type="match status" value="1"/>
</dbReference>
<evidence type="ECO:0000313" key="7">
    <source>
        <dbReference type="EMBL" id="MBD1379517.1"/>
    </source>
</evidence>
<dbReference type="GO" id="GO:0006364">
    <property type="term" value="P:rRNA processing"/>
    <property type="evidence" value="ECO:0007669"/>
    <property type="project" value="UniProtKB-KW"/>
</dbReference>
<dbReference type="CDD" id="cd21153">
    <property type="entry name" value="PUA_RlmI"/>
    <property type="match status" value="1"/>
</dbReference>
<evidence type="ECO:0000256" key="2">
    <source>
        <dbReference type="ARBA" id="ARBA00022603"/>
    </source>
</evidence>
<dbReference type="InterPro" id="IPR041532">
    <property type="entry name" value="RlmI-like_PUA"/>
</dbReference>
<protein>
    <submittedName>
        <fullName evidence="7">Class I SAM-dependent rRNA methyltransferase</fullName>
    </submittedName>
</protein>
<dbReference type="GO" id="GO:0003723">
    <property type="term" value="F:RNA binding"/>
    <property type="evidence" value="ECO:0007669"/>
    <property type="project" value="UniProtKB-KW"/>
</dbReference>
<dbReference type="EMBL" id="JACXAI010000004">
    <property type="protein sequence ID" value="MBD1379517.1"/>
    <property type="molecule type" value="Genomic_DNA"/>
</dbReference>
<dbReference type="CDD" id="cd11572">
    <property type="entry name" value="RlmI_M_like"/>
    <property type="match status" value="1"/>
</dbReference>
<dbReference type="Gene3D" id="3.30.750.80">
    <property type="entry name" value="RNA methyltransferase domain (HRMD) like"/>
    <property type="match status" value="1"/>
</dbReference>
<dbReference type="PANTHER" id="PTHR43042">
    <property type="entry name" value="SAM-DEPENDENT METHYLTRANSFERASE"/>
    <property type="match status" value="1"/>
</dbReference>
<evidence type="ECO:0000313" key="8">
    <source>
        <dbReference type="Proteomes" id="UP000626844"/>
    </source>
</evidence>
<dbReference type="InterPro" id="IPR002478">
    <property type="entry name" value="PUA"/>
</dbReference>
<keyword evidence="8" id="KW-1185">Reference proteome</keyword>
<dbReference type="RefSeq" id="WP_191156252.1">
    <property type="nucleotide sequence ID" value="NZ_JACXAI010000004.1"/>
</dbReference>
<dbReference type="InterPro" id="IPR029063">
    <property type="entry name" value="SAM-dependent_MTases_sf"/>
</dbReference>
<dbReference type="GO" id="GO:0032259">
    <property type="term" value="P:methylation"/>
    <property type="evidence" value="ECO:0007669"/>
    <property type="project" value="UniProtKB-KW"/>
</dbReference>
<dbReference type="SUPFAM" id="SSF53335">
    <property type="entry name" value="S-adenosyl-L-methionine-dependent methyltransferases"/>
    <property type="match status" value="1"/>
</dbReference>
<dbReference type="AlphaFoldDB" id="A0A926RWV2"/>
<gene>
    <name evidence="7" type="ORF">IC621_04680</name>
</gene>
<name>A0A926RWV2_9BACI</name>
<proteinExistence type="predicted"/>
<dbReference type="SMART" id="SM00359">
    <property type="entry name" value="PUA"/>
    <property type="match status" value="1"/>
</dbReference>
<dbReference type="Proteomes" id="UP000626844">
    <property type="component" value="Unassembled WGS sequence"/>
</dbReference>
<dbReference type="GO" id="GO:0008168">
    <property type="term" value="F:methyltransferase activity"/>
    <property type="evidence" value="ECO:0007669"/>
    <property type="project" value="UniProtKB-KW"/>
</dbReference>
<dbReference type="CDD" id="cd02440">
    <property type="entry name" value="AdoMet_MTases"/>
    <property type="match status" value="1"/>
</dbReference>
<dbReference type="InterPro" id="IPR015947">
    <property type="entry name" value="PUA-like_sf"/>
</dbReference>
<sequence length="397" mass="45602">MRNETKLKVKSTFEKRFRDGFPLIYKEAILNKDEEIREGTIVRLVDEKNRFIGKGYYGIQNKGCGWLLTRKENEQIDQRFFTIKVKGALKKRQQFFHDKETTAFRIFNGEGDGIGGLTIDYFDGYYLINWYSEGIYQFKDFVIEALRSLVNFKGIYEKKRFDTKGTYMEDDDFVTGERGEFPIIVKENGVSLAVYLNDGAMVGVFLDQREVRKTIRDKYSKEKTVLNTFSYTGAFSVFAALGGAAKTTSVDLANRSKSKTIEQFSVNGIDFEAQDIIVEDVFNYFKYAVRKKLKFDMVILDPPSFARSKKHTFSAAKDYKNLLKEAIAITEKSGIIVASTNCSTFGMGKFKGFIEKAFKETGGKYKLLEEFSLPNDFKTSDDYKEGNYLKVVFIKKA</sequence>
<evidence type="ECO:0000256" key="4">
    <source>
        <dbReference type="ARBA" id="ARBA00022691"/>
    </source>
</evidence>
<comment type="caution">
    <text evidence="7">The sequence shown here is derived from an EMBL/GenBank/DDBJ whole genome shotgun (WGS) entry which is preliminary data.</text>
</comment>
<dbReference type="SUPFAM" id="SSF88697">
    <property type="entry name" value="PUA domain-like"/>
    <property type="match status" value="1"/>
</dbReference>